<dbReference type="Proteomes" id="UP000887574">
    <property type="component" value="Unplaced"/>
</dbReference>
<evidence type="ECO:0000313" key="2">
    <source>
        <dbReference type="WBParaSite" id="jg2000"/>
    </source>
</evidence>
<organism evidence="1 2">
    <name type="scientific">Ditylenchus dipsaci</name>
    <dbReference type="NCBI Taxonomy" id="166011"/>
    <lineage>
        <taxon>Eukaryota</taxon>
        <taxon>Metazoa</taxon>
        <taxon>Ecdysozoa</taxon>
        <taxon>Nematoda</taxon>
        <taxon>Chromadorea</taxon>
        <taxon>Rhabditida</taxon>
        <taxon>Tylenchina</taxon>
        <taxon>Tylenchomorpha</taxon>
        <taxon>Sphaerularioidea</taxon>
        <taxon>Anguinidae</taxon>
        <taxon>Anguininae</taxon>
        <taxon>Ditylenchus</taxon>
    </lineage>
</organism>
<protein>
    <submittedName>
        <fullName evidence="2">Uncharacterized protein</fullName>
    </submittedName>
</protein>
<name>A0A915DHL7_9BILA</name>
<reference evidence="2" key="1">
    <citation type="submission" date="2022-11" db="UniProtKB">
        <authorList>
            <consortium name="WormBaseParasite"/>
        </authorList>
    </citation>
    <scope>IDENTIFICATION</scope>
</reference>
<dbReference type="WBParaSite" id="jg2000">
    <property type="protein sequence ID" value="jg2000"/>
    <property type="gene ID" value="jg2000"/>
</dbReference>
<sequence length="127" mass="14827">MMMTFDLGFFFVHRYNVFKLDRDENSEQEEGNVQKLGEVSNPVEMLEFFACKRWRDECQKIVLLHNCQYYKERGKDNDDANHVSVECRKLLFKPLGMVEKDHVTRIGDIMTAAEVGVPEAVIAAMKY</sequence>
<proteinExistence type="predicted"/>
<accession>A0A915DHL7</accession>
<dbReference type="AlphaFoldDB" id="A0A915DHL7"/>
<evidence type="ECO:0000313" key="1">
    <source>
        <dbReference type="Proteomes" id="UP000887574"/>
    </source>
</evidence>
<keyword evidence="1" id="KW-1185">Reference proteome</keyword>